<dbReference type="SUPFAM" id="SSF56300">
    <property type="entry name" value="Metallo-dependent phosphatases"/>
    <property type="match status" value="1"/>
</dbReference>
<feature type="domain" description="PhoD-like phosphatase" evidence="1">
    <location>
        <begin position="90"/>
        <end position="342"/>
    </location>
</feature>
<proteinExistence type="predicted"/>
<dbReference type="Proteomes" id="UP001156856">
    <property type="component" value="Unassembled WGS sequence"/>
</dbReference>
<evidence type="ECO:0000313" key="3">
    <source>
        <dbReference type="EMBL" id="GLS62513.1"/>
    </source>
</evidence>
<evidence type="ECO:0000259" key="1">
    <source>
        <dbReference type="Pfam" id="PF19050"/>
    </source>
</evidence>
<dbReference type="EMBL" id="BSPK01000014">
    <property type="protein sequence ID" value="GLS62513.1"/>
    <property type="molecule type" value="Genomic_DNA"/>
</dbReference>
<protein>
    <submittedName>
        <fullName evidence="2">Metallophosphatase</fullName>
    </submittedName>
</protein>
<organism evidence="2 4">
    <name type="scientific">Methylobacterium oxalidis</name>
    <dbReference type="NCBI Taxonomy" id="944322"/>
    <lineage>
        <taxon>Bacteria</taxon>
        <taxon>Pseudomonadati</taxon>
        <taxon>Pseudomonadota</taxon>
        <taxon>Alphaproteobacteria</taxon>
        <taxon>Hyphomicrobiales</taxon>
        <taxon>Methylobacteriaceae</taxon>
        <taxon>Methylobacterium</taxon>
    </lineage>
</organism>
<evidence type="ECO:0000313" key="4">
    <source>
        <dbReference type="Proteomes" id="UP000321960"/>
    </source>
</evidence>
<dbReference type="CDD" id="cd07389">
    <property type="entry name" value="MPP_PhoD"/>
    <property type="match status" value="1"/>
</dbReference>
<dbReference type="EMBL" id="BJZU01000152">
    <property type="protein sequence ID" value="GEP07408.1"/>
    <property type="molecule type" value="Genomic_DNA"/>
</dbReference>
<dbReference type="Gene3D" id="3.60.21.70">
    <property type="entry name" value="PhoD-like phosphatase"/>
    <property type="match status" value="1"/>
</dbReference>
<reference evidence="3" key="4">
    <citation type="submission" date="2023-01" db="EMBL/GenBank/DDBJ databases">
        <title>Draft genome sequence of Methylobacterium oxalidis strain NBRC 107715.</title>
        <authorList>
            <person name="Sun Q."/>
            <person name="Mori K."/>
        </authorList>
    </citation>
    <scope>NUCLEOTIDE SEQUENCE</scope>
    <source>
        <strain evidence="3">NBRC 107715</strain>
    </source>
</reference>
<dbReference type="InterPro" id="IPR029052">
    <property type="entry name" value="Metallo-depent_PP-like"/>
</dbReference>
<name>A0A512JBR2_9HYPH</name>
<evidence type="ECO:0000313" key="5">
    <source>
        <dbReference type="Proteomes" id="UP001156856"/>
    </source>
</evidence>
<reference evidence="3" key="1">
    <citation type="journal article" date="2014" name="Int. J. Syst. Evol. Microbiol.">
        <title>Complete genome of a new Firmicutes species belonging to the dominant human colonic microbiota ('Ruminococcus bicirculans') reveals two chromosomes and a selective capacity to utilize plant glucans.</title>
        <authorList>
            <consortium name="NISC Comparative Sequencing Program"/>
            <person name="Wegmann U."/>
            <person name="Louis P."/>
            <person name="Goesmann A."/>
            <person name="Henrissat B."/>
            <person name="Duncan S.H."/>
            <person name="Flint H.J."/>
        </authorList>
    </citation>
    <scope>NUCLEOTIDE SEQUENCE</scope>
    <source>
        <strain evidence="3">NBRC 107715</strain>
    </source>
</reference>
<dbReference type="Pfam" id="PF19050">
    <property type="entry name" value="PhoD_2"/>
    <property type="match status" value="1"/>
</dbReference>
<dbReference type="InterPro" id="IPR038607">
    <property type="entry name" value="PhoD-like_sf"/>
</dbReference>
<gene>
    <name evidence="3" type="ORF">GCM10007888_08940</name>
    <name evidence="2" type="ORF">MOX02_54460</name>
</gene>
<evidence type="ECO:0000313" key="2">
    <source>
        <dbReference type="EMBL" id="GEP07408.1"/>
    </source>
</evidence>
<dbReference type="GO" id="GO:0016020">
    <property type="term" value="C:membrane"/>
    <property type="evidence" value="ECO:0007669"/>
    <property type="project" value="TreeGrafter"/>
</dbReference>
<dbReference type="InterPro" id="IPR043904">
    <property type="entry name" value="PhoD_2-like"/>
</dbReference>
<reference evidence="5" key="2">
    <citation type="journal article" date="2019" name="Int. J. Syst. Evol. Microbiol.">
        <title>The Global Catalogue of Microorganisms (GCM) 10K type strain sequencing project: providing services to taxonomists for standard genome sequencing and annotation.</title>
        <authorList>
            <consortium name="The Broad Institute Genomics Platform"/>
            <consortium name="The Broad Institute Genome Sequencing Center for Infectious Disease"/>
            <person name="Wu L."/>
            <person name="Ma J."/>
        </authorList>
    </citation>
    <scope>NUCLEOTIDE SEQUENCE [LARGE SCALE GENOMIC DNA]</scope>
    <source>
        <strain evidence="5">NBRC 107715</strain>
    </source>
</reference>
<accession>A0A512JBR2</accession>
<dbReference type="PANTHER" id="PTHR46689">
    <property type="entry name" value="MEMBRANE PROTEIN, PUTATIVE-RELATED"/>
    <property type="match status" value="1"/>
</dbReference>
<reference evidence="2 4" key="3">
    <citation type="submission" date="2019-07" db="EMBL/GenBank/DDBJ databases">
        <title>Whole genome shotgun sequence of Methylobacterium oxalidis NBRC 107715.</title>
        <authorList>
            <person name="Hosoyama A."/>
            <person name="Uohara A."/>
            <person name="Ohji S."/>
            <person name="Ichikawa N."/>
        </authorList>
    </citation>
    <scope>NUCLEOTIDE SEQUENCE [LARGE SCALE GENOMIC DNA]</scope>
    <source>
        <strain evidence="2 4">NBRC 107715</strain>
    </source>
</reference>
<dbReference type="AlphaFoldDB" id="A0A512JBR2"/>
<sequence>MRPVRLSPREPRQMQAMSPVLVFRGSHSGCWRLSAMVTAPSGDEPPPLCVASVRAPPSPLARRDGRILWRYDFSLPVDHVSRDREYRLGEQSWRVRVPAASDSFRLAFTACNGNERGDAWADLGDRNALWSRLAQEHAHNPFHLLLQGGDQLYADSIWRKVPALSAWRRLPWRKRRKTPFTPEMMEAVADFYFESYRRLWGQPQLAPVLASVPSLMMWDDHDILDGWGSYPPEWEDCPVLQGIWSAAREHFALFQLGARPDELPEGFMARDGQHFGWTYRVGEVGLLAPDLRSERSRQQVMGEAGWRAFTAALDGLADCRHVVLISTVPLVHARLVLLERFFELVPGHQSWQDDLIDQWVSLAHWEEWSRLLATLLRFSGRTGARVTALSGEIHLGALGVIEGEGARIHQLTSSGIVHPPPPPLATRALEWASAGEFRLEPCITAKLVPLPGSSQRYLRARNWLELNLKPGGDLLAVWHAERKEGPVRLSIPAGYR</sequence>
<dbReference type="Proteomes" id="UP000321960">
    <property type="component" value="Unassembled WGS sequence"/>
</dbReference>
<dbReference type="InterPro" id="IPR018946">
    <property type="entry name" value="PhoD-like_MPP"/>
</dbReference>
<dbReference type="PANTHER" id="PTHR46689:SF1">
    <property type="entry name" value="PHOD-LIKE PHOSPHATASE DOMAIN-CONTAINING PROTEIN"/>
    <property type="match status" value="1"/>
</dbReference>
<keyword evidence="5" id="KW-1185">Reference proteome</keyword>
<comment type="caution">
    <text evidence="2">The sequence shown here is derived from an EMBL/GenBank/DDBJ whole genome shotgun (WGS) entry which is preliminary data.</text>
</comment>